<feature type="compositionally biased region" description="Basic and acidic residues" evidence="1">
    <location>
        <begin position="866"/>
        <end position="905"/>
    </location>
</feature>
<dbReference type="AlphaFoldDB" id="A0A9P1D8A8"/>
<evidence type="ECO:0000313" key="2">
    <source>
        <dbReference type="EMBL" id="CAI4005055.1"/>
    </source>
</evidence>
<dbReference type="EMBL" id="CAMXCT010003557">
    <property type="protein sequence ID" value="CAI4005055.1"/>
    <property type="molecule type" value="Genomic_DNA"/>
</dbReference>
<reference evidence="3 4" key="2">
    <citation type="submission" date="2024-05" db="EMBL/GenBank/DDBJ databases">
        <authorList>
            <person name="Chen Y."/>
            <person name="Shah S."/>
            <person name="Dougan E. K."/>
            <person name="Thang M."/>
            <person name="Chan C."/>
        </authorList>
    </citation>
    <scope>NUCLEOTIDE SEQUENCE [LARGE SCALE GENOMIC DNA]</scope>
</reference>
<accession>A0A9P1D8A8</accession>
<protein>
    <submittedName>
        <fullName evidence="2">Uncharacterized protein</fullName>
    </submittedName>
</protein>
<evidence type="ECO:0000313" key="3">
    <source>
        <dbReference type="EMBL" id="CAL4792367.1"/>
    </source>
</evidence>
<feature type="compositionally biased region" description="Basic residues" evidence="1">
    <location>
        <begin position="906"/>
        <end position="920"/>
    </location>
</feature>
<comment type="caution">
    <text evidence="2">The sequence shown here is derived from an EMBL/GenBank/DDBJ whole genome shotgun (WGS) entry which is preliminary data.</text>
</comment>
<feature type="region of interest" description="Disordered" evidence="1">
    <location>
        <begin position="452"/>
        <end position="473"/>
    </location>
</feature>
<feature type="compositionally biased region" description="Acidic residues" evidence="1">
    <location>
        <begin position="692"/>
        <end position="708"/>
    </location>
</feature>
<evidence type="ECO:0000313" key="4">
    <source>
        <dbReference type="Proteomes" id="UP001152797"/>
    </source>
</evidence>
<evidence type="ECO:0000256" key="1">
    <source>
        <dbReference type="SAM" id="MobiDB-lite"/>
    </source>
</evidence>
<dbReference type="EMBL" id="CAMXCT020003557">
    <property type="protein sequence ID" value="CAL1158430.1"/>
    <property type="molecule type" value="Genomic_DNA"/>
</dbReference>
<dbReference type="OrthoDB" id="10615915at2759"/>
<proteinExistence type="predicted"/>
<feature type="region of interest" description="Disordered" evidence="1">
    <location>
        <begin position="838"/>
        <end position="920"/>
    </location>
</feature>
<name>A0A9P1D8A8_9DINO</name>
<keyword evidence="4" id="KW-1185">Reference proteome</keyword>
<gene>
    <name evidence="2" type="ORF">C1SCF055_LOCUS30810</name>
</gene>
<feature type="region of interest" description="Disordered" evidence="1">
    <location>
        <begin position="683"/>
        <end position="714"/>
    </location>
</feature>
<organism evidence="2">
    <name type="scientific">Cladocopium goreaui</name>
    <dbReference type="NCBI Taxonomy" id="2562237"/>
    <lineage>
        <taxon>Eukaryota</taxon>
        <taxon>Sar</taxon>
        <taxon>Alveolata</taxon>
        <taxon>Dinophyceae</taxon>
        <taxon>Suessiales</taxon>
        <taxon>Symbiodiniaceae</taxon>
        <taxon>Cladocopium</taxon>
    </lineage>
</organism>
<reference evidence="2" key="1">
    <citation type="submission" date="2022-10" db="EMBL/GenBank/DDBJ databases">
        <authorList>
            <person name="Chen Y."/>
            <person name="Dougan E. K."/>
            <person name="Chan C."/>
            <person name="Rhodes N."/>
            <person name="Thang M."/>
        </authorList>
    </citation>
    <scope>NUCLEOTIDE SEQUENCE</scope>
</reference>
<sequence>MAGWKSKWASEVWHHVRADYDALAKNGAEAGVGAAFQTDRILERLTKHQEVRNITVNLAWISVNPDDYKDFSFLKLEKLGRQLFFQDDHPRAPQLWPRSFNVGLVAHSLHEMPSKGHFKAFALGAVALAFWWALAMAKQHAPGEVAGFYKLARSASVDWKYFSSLTEADLLVAEANWSEQFESVREFFGGTGIALVRLVQQVRKSLMATKQKVTGETIAKFLTENISWGHVRRVPTKDTCAQLLHIGQTLDKIPEAAVVIEEAEVRFSRESVFDQTSKLLTICQKCPSSNDVLYVLRGIYCQMQWADSGDVCKKDDLSSKAGTLQSWLFVKRMIAWVQRKYVFRGENQAICSAIEKVYQLWENPMLWNLNESSDQTWQSALPLPLQKLHSILTNLFLGKYNQSLKGLLANTLAASLKPEDYVGCKEVQPSWAEFEKIYRKYVGEPDEEPVEAADVKKKKAAEDAQSASSGADTLEKLKADASEQANQFLKKQLVMLWPRLEEPNAVSALLQAQTMAKMGTRMLAFFDAKNDGVIRLYQGQNRYQRVPSLNVASLNQFVSAALSCMKSQRDFLVILSGKLRSNEAAVEKELHKSKLSFKRIVLCYDVAQMKAEGYYTRCSGIANAQAQEVAYLCWLGRQPTLRTKTRQFVDPGTDVYIDFISKVPVTAERDLLKVDVATKENVMPSLVGESEPANEDDDASDGDADGDVEQGKRNYPKRYSGRALFRTASNPDNTVFLGPQEIRLFPHDTHAKLLQEFCHELSPSWVFIGTMGGGGACLGALRMTLPVVALGKSEVHSTVVRQHLQQHLANELCSHSPLADPDLVARAALLTASKRLCRTDTASSKKRKSSSSPSSIAEPEGQASDTEVKEKNKTPKKKDEKDTPKKDNKEKTPKKDKTEKKEKAEKKVKHKKHHKKDDKK</sequence>
<dbReference type="Proteomes" id="UP001152797">
    <property type="component" value="Unassembled WGS sequence"/>
</dbReference>
<dbReference type="EMBL" id="CAMXCT030003557">
    <property type="protein sequence ID" value="CAL4792367.1"/>
    <property type="molecule type" value="Genomic_DNA"/>
</dbReference>